<feature type="compositionally biased region" description="Pro residues" evidence="1">
    <location>
        <begin position="276"/>
        <end position="291"/>
    </location>
</feature>
<organism evidence="2 3">
    <name type="scientific">Thermosulfurimonas marina</name>
    <dbReference type="NCBI Taxonomy" id="2047767"/>
    <lineage>
        <taxon>Bacteria</taxon>
        <taxon>Pseudomonadati</taxon>
        <taxon>Thermodesulfobacteriota</taxon>
        <taxon>Thermodesulfobacteria</taxon>
        <taxon>Thermodesulfobacteriales</taxon>
        <taxon>Thermodesulfobacteriaceae</taxon>
        <taxon>Thermosulfurimonas</taxon>
    </lineage>
</organism>
<evidence type="ECO:0000313" key="2">
    <source>
        <dbReference type="EMBL" id="QJA05278.1"/>
    </source>
</evidence>
<feature type="region of interest" description="Disordered" evidence="1">
    <location>
        <begin position="272"/>
        <end position="291"/>
    </location>
</feature>
<keyword evidence="3" id="KW-1185">Reference proteome</keyword>
<dbReference type="EMBL" id="CP042909">
    <property type="protein sequence ID" value="QJA05278.1"/>
    <property type="molecule type" value="Genomic_DNA"/>
</dbReference>
<protein>
    <submittedName>
        <fullName evidence="2">Uncharacterized protein</fullName>
    </submittedName>
</protein>
<proteinExistence type="predicted"/>
<evidence type="ECO:0000313" key="3">
    <source>
        <dbReference type="Proteomes" id="UP000501253"/>
    </source>
</evidence>
<reference evidence="2 3" key="1">
    <citation type="submission" date="2019-08" db="EMBL/GenBank/DDBJ databases">
        <title>Complete genome sequence of Thermosulfurimonas marina SU872T, an anaerobic thermophilic chemolithoautotrophic bacterium isolated from a shallow marine hydrothermal vent.</title>
        <authorList>
            <person name="Allioux M."/>
            <person name="Jebbar M."/>
            <person name="Slobodkina G."/>
            <person name="Slobodkin A."/>
            <person name="Moalic Y."/>
            <person name="Frolova A."/>
            <person name="Shao Z."/>
            <person name="Alain K."/>
        </authorList>
    </citation>
    <scope>NUCLEOTIDE SEQUENCE [LARGE SCALE GENOMIC DNA]</scope>
    <source>
        <strain evidence="2 3">SU872</strain>
    </source>
</reference>
<dbReference type="RefSeq" id="WP_168718643.1">
    <property type="nucleotide sequence ID" value="NZ_CP042909.1"/>
</dbReference>
<dbReference type="KEGG" id="tmai:FVE67_00035"/>
<evidence type="ECO:0000256" key="1">
    <source>
        <dbReference type="SAM" id="MobiDB-lite"/>
    </source>
</evidence>
<accession>A0A6H1WQ43</accession>
<gene>
    <name evidence="2" type="ORF">FVE67_00035</name>
</gene>
<dbReference type="Proteomes" id="UP000501253">
    <property type="component" value="Chromosome"/>
</dbReference>
<name>A0A6H1WQ43_9BACT</name>
<dbReference type="AlphaFoldDB" id="A0A6H1WQ43"/>
<sequence>MAIPQKIRQDFPQGLERNTYFFGKLLTAEDFNLEQAYFLAREALINATLLGPGLLWGLGIEDFQVQGEKVRFRITAGLALDTEGRLVLVPEDQTLEIPLKERPDELQIGLFYEECPREPTVTVCDPKECHPNRIREGFRIEIAPKIEPPGVVLARLRKGEEEGYRVLPSERLESLPGLLKKIQALHQELQKLRRECASIPRLWRHEEYFIYQGKPVEIKFGFKALPQMQILSYLPRKYEVSPKPAEEVFRPYRSLIEKGGVLVASHPASEFFRPTAEPPSSPESEAPPRPFIHPGASTRPFILASPALHTFHTLRRVTPETKLKDLPSKARTPGLEIELDPSLNLEIPVGELGGEVFVHFFMYPVFDGTLLPYVNVDF</sequence>